<evidence type="ECO:0000313" key="2">
    <source>
        <dbReference type="Proteomes" id="UP001207654"/>
    </source>
</evidence>
<keyword evidence="2" id="KW-1185">Reference proteome</keyword>
<dbReference type="RefSeq" id="WP_267533408.1">
    <property type="nucleotide sequence ID" value="NZ_JAPNKA010000001.1"/>
</dbReference>
<proteinExistence type="predicted"/>
<name>A0ABT3ZYG7_9BACT</name>
<dbReference type="EMBL" id="JAPNKA010000001">
    <property type="protein sequence ID" value="MCY1074442.1"/>
    <property type="molecule type" value="Genomic_DNA"/>
</dbReference>
<reference evidence="1 2" key="1">
    <citation type="submission" date="2022-11" db="EMBL/GenBank/DDBJ databases">
        <title>Minimal conservation of predation-associated metabolite biosynthetic gene clusters underscores biosynthetic potential of Myxococcota including descriptions for ten novel species: Archangium lansinium sp. nov., Myxococcus landrumus sp. nov., Nannocystis bai.</title>
        <authorList>
            <person name="Ahearne A."/>
            <person name="Stevens C."/>
            <person name="Phillips K."/>
        </authorList>
    </citation>
    <scope>NUCLEOTIDE SEQUENCE [LARGE SCALE GENOMIC DNA]</scope>
    <source>
        <strain evidence="1 2">MIWBW</strain>
    </source>
</reference>
<gene>
    <name evidence="1" type="ORF">OV287_08075</name>
</gene>
<sequence>MFESQRPFRALYESLLAYEGRRVSDEVLGPWLARNGAERTWLRELGARPGEPWPTMSDEDLCRLYAVSRVNDVLLLRFQPLRREGWHGLDLRLEEYISFLEALGFVRVEHGGFHPFFHEIVSVQASEQPVDGIALVESRWPCFMLGDLMFSRAGVTARAGARELVPAIAESSPLYWAHRRANRPTTDLSVGWGSNSQWRTQFRRDYRRGGTVCFNVDGRLAPHAPLTAKDAERLGGLTPEERVELLVHRCFVRTRKADNDLWPYDDTLTLSL</sequence>
<comment type="caution">
    <text evidence="1">The sequence shown here is derived from an EMBL/GenBank/DDBJ whole genome shotgun (WGS) entry which is preliminary data.</text>
</comment>
<protein>
    <submittedName>
        <fullName evidence="1">Uncharacterized protein</fullName>
    </submittedName>
</protein>
<dbReference type="Proteomes" id="UP001207654">
    <property type="component" value="Unassembled WGS sequence"/>
</dbReference>
<organism evidence="1 2">
    <name type="scientific">Archangium lansingense</name>
    <dbReference type="NCBI Taxonomy" id="2995310"/>
    <lineage>
        <taxon>Bacteria</taxon>
        <taxon>Pseudomonadati</taxon>
        <taxon>Myxococcota</taxon>
        <taxon>Myxococcia</taxon>
        <taxon>Myxococcales</taxon>
        <taxon>Cystobacterineae</taxon>
        <taxon>Archangiaceae</taxon>
        <taxon>Archangium</taxon>
    </lineage>
</organism>
<evidence type="ECO:0000313" key="1">
    <source>
        <dbReference type="EMBL" id="MCY1074442.1"/>
    </source>
</evidence>
<accession>A0ABT3ZYG7</accession>